<dbReference type="InterPro" id="IPR027417">
    <property type="entry name" value="P-loop_NTPase"/>
</dbReference>
<name>A0A7Z9CQ43_RAOTE</name>
<dbReference type="InterPro" id="IPR003959">
    <property type="entry name" value="ATPase_AAA_core"/>
</dbReference>
<evidence type="ECO:0000313" key="2">
    <source>
        <dbReference type="EMBL" id="VED47383.1"/>
    </source>
</evidence>
<feature type="domain" description="ATPase AAA-type core" evidence="1">
    <location>
        <begin position="11"/>
        <end position="286"/>
    </location>
</feature>
<dbReference type="Gene3D" id="3.40.50.300">
    <property type="entry name" value="P-loop containing nucleotide triphosphate hydrolases"/>
    <property type="match status" value="1"/>
</dbReference>
<dbReference type="GO" id="GO:0005524">
    <property type="term" value="F:ATP binding"/>
    <property type="evidence" value="ECO:0007669"/>
    <property type="project" value="InterPro"/>
</dbReference>
<reference evidence="2 3" key="1">
    <citation type="submission" date="2018-12" db="EMBL/GenBank/DDBJ databases">
        <authorList>
            <consortium name="Pathogen Informatics"/>
        </authorList>
    </citation>
    <scope>NUCLEOTIDE SEQUENCE [LARGE SCALE GENOMIC DNA]</scope>
    <source>
        <strain evidence="2 3">NCTC9997</strain>
    </source>
</reference>
<protein>
    <submittedName>
        <fullName evidence="2">SMC domain-containing protein</fullName>
    </submittedName>
</protein>
<dbReference type="SUPFAM" id="SSF52540">
    <property type="entry name" value="P-loop containing nucleoside triphosphate hydrolases"/>
    <property type="match status" value="1"/>
</dbReference>
<gene>
    <name evidence="2" type="ORF">NCTC9997_01475</name>
</gene>
<dbReference type="GO" id="GO:0016887">
    <property type="term" value="F:ATP hydrolysis activity"/>
    <property type="evidence" value="ECO:0007669"/>
    <property type="project" value="InterPro"/>
</dbReference>
<dbReference type="PANTHER" id="PTHR43581">
    <property type="entry name" value="ATP/GTP PHOSPHATASE"/>
    <property type="match status" value="1"/>
</dbReference>
<dbReference type="InterPro" id="IPR051396">
    <property type="entry name" value="Bact_Antivir_Def_Nuclease"/>
</dbReference>
<accession>A0A7Z9CQ43</accession>
<evidence type="ECO:0000259" key="1">
    <source>
        <dbReference type="Pfam" id="PF13304"/>
    </source>
</evidence>
<dbReference type="PANTHER" id="PTHR43581:SF4">
    <property type="entry name" value="ATP_GTP PHOSPHATASE"/>
    <property type="match status" value="1"/>
</dbReference>
<dbReference type="Pfam" id="PF13304">
    <property type="entry name" value="AAA_21"/>
    <property type="match status" value="1"/>
</dbReference>
<dbReference type="AlphaFoldDB" id="A0A7Z9CQ43"/>
<dbReference type="EMBL" id="LR134253">
    <property type="protein sequence ID" value="VED47383.1"/>
    <property type="molecule type" value="Genomic_DNA"/>
</dbReference>
<dbReference type="Proteomes" id="UP000267630">
    <property type="component" value="Chromosome 3"/>
</dbReference>
<organism evidence="2 3">
    <name type="scientific">Raoultella terrigena</name>
    <name type="common">Klebsiella terrigena</name>
    <dbReference type="NCBI Taxonomy" id="577"/>
    <lineage>
        <taxon>Bacteria</taxon>
        <taxon>Pseudomonadati</taxon>
        <taxon>Pseudomonadota</taxon>
        <taxon>Gammaproteobacteria</taxon>
        <taxon>Enterobacterales</taxon>
        <taxon>Enterobacteriaceae</taxon>
        <taxon>Klebsiella/Raoultella group</taxon>
        <taxon>Raoultella</taxon>
    </lineage>
</organism>
<sequence length="394" mass="45745">MSLSLLKPNKIHFLIGENGVGKSLLLGSLSTEITYQHPKASIIVIANTLQNKFPLLRIKNYFRLSSNKIKFAEEAILQAFIAYAKNRENHQIINLLRNTLNYIGFSERIILSFKIKRQVDFKQLIYSMDYIKSIEDGEADKIYAFISSLINKHEGQGNYRGDYIKVEHEIDLVDFIYEYNSEAILTLLEHKYHLKKHKIIYDLNVAISKDTNWLNLNDASSGELALLTTMAHISTYITHNAFILIDEPENSLHPRWQREYVTHLYNMFYQFEPNIILATHSPVIVSGAFEAELAPSIYEVRNAEIYRFHEANTTNVEEILLETFQILTSENRFFSFKVNKIINEYICGKINYAEIEKQINWLKNLSPDKSQIKIIESIPNVIKKIQNKKGESND</sequence>
<proteinExistence type="predicted"/>
<keyword evidence="3" id="KW-1185">Reference proteome</keyword>
<evidence type="ECO:0000313" key="3">
    <source>
        <dbReference type="Proteomes" id="UP000267630"/>
    </source>
</evidence>